<evidence type="ECO:0000313" key="1">
    <source>
        <dbReference type="EMBL" id="VDP50541.1"/>
    </source>
</evidence>
<dbReference type="Proteomes" id="UP000277204">
    <property type="component" value="Unassembled WGS sequence"/>
</dbReference>
<sequence>MNICNIGGHRSLTSVVTATLTVFKSVITVLSPNSSRINISNGSGGYGRLPQKTRFLNRNNNVRQQCKHLPDTRNSDIAAPVEVPMIQSNNSVIFFPDAISKARSNCTITNPRIPPPSSDRTRRPLGPTFHFLDFLTPC</sequence>
<dbReference type="AlphaFoldDB" id="A0A3P8E2J3"/>
<name>A0A3P8E2J3_9TREM</name>
<evidence type="ECO:0000313" key="2">
    <source>
        <dbReference type="Proteomes" id="UP000277204"/>
    </source>
</evidence>
<proteinExistence type="predicted"/>
<protein>
    <submittedName>
        <fullName evidence="1">Uncharacterized protein</fullName>
    </submittedName>
</protein>
<organism evidence="1 2">
    <name type="scientific">Schistosoma margrebowiei</name>
    <dbReference type="NCBI Taxonomy" id="48269"/>
    <lineage>
        <taxon>Eukaryota</taxon>
        <taxon>Metazoa</taxon>
        <taxon>Spiralia</taxon>
        <taxon>Lophotrochozoa</taxon>
        <taxon>Platyhelminthes</taxon>
        <taxon>Trematoda</taxon>
        <taxon>Digenea</taxon>
        <taxon>Strigeidida</taxon>
        <taxon>Schistosomatoidea</taxon>
        <taxon>Schistosomatidae</taxon>
        <taxon>Schistosoma</taxon>
    </lineage>
</organism>
<reference evidence="1 2" key="1">
    <citation type="submission" date="2018-11" db="EMBL/GenBank/DDBJ databases">
        <authorList>
            <consortium name="Pathogen Informatics"/>
        </authorList>
    </citation>
    <scope>NUCLEOTIDE SEQUENCE [LARGE SCALE GENOMIC DNA]</scope>
    <source>
        <strain evidence="1 2">Zambia</strain>
    </source>
</reference>
<accession>A0A3P8E2J3</accession>
<dbReference type="EMBL" id="UZAI01020265">
    <property type="protein sequence ID" value="VDP50541.1"/>
    <property type="molecule type" value="Genomic_DNA"/>
</dbReference>
<gene>
    <name evidence="1" type="ORF">SMRZ_LOCUS24256</name>
</gene>
<keyword evidence="2" id="KW-1185">Reference proteome</keyword>